<dbReference type="InterPro" id="IPR050300">
    <property type="entry name" value="GDXG_lipolytic_enzyme"/>
</dbReference>
<organism evidence="3 4">
    <name type="scientific">Duganella guangzhouensis</name>
    <dbReference type="NCBI Taxonomy" id="2666084"/>
    <lineage>
        <taxon>Bacteria</taxon>
        <taxon>Pseudomonadati</taxon>
        <taxon>Pseudomonadota</taxon>
        <taxon>Betaproteobacteria</taxon>
        <taxon>Burkholderiales</taxon>
        <taxon>Oxalobacteraceae</taxon>
        <taxon>Telluria group</taxon>
        <taxon>Duganella</taxon>
    </lineage>
</organism>
<keyword evidence="1" id="KW-0378">Hydrolase</keyword>
<dbReference type="SUPFAM" id="SSF53474">
    <property type="entry name" value="alpha/beta-Hydrolases"/>
    <property type="match status" value="1"/>
</dbReference>
<dbReference type="EMBL" id="WKJK01000004">
    <property type="protein sequence ID" value="MRW90059.1"/>
    <property type="molecule type" value="Genomic_DNA"/>
</dbReference>
<dbReference type="PANTHER" id="PTHR48081">
    <property type="entry name" value="AB HYDROLASE SUPERFAMILY PROTEIN C4A8.06C"/>
    <property type="match status" value="1"/>
</dbReference>
<dbReference type="PANTHER" id="PTHR48081:SF13">
    <property type="entry name" value="ALPHA_BETA HYDROLASE"/>
    <property type="match status" value="1"/>
</dbReference>
<dbReference type="InterPro" id="IPR029058">
    <property type="entry name" value="AB_hydrolase_fold"/>
</dbReference>
<protein>
    <submittedName>
        <fullName evidence="3">Prolyl oligopeptidase family serine peptidase</fullName>
    </submittedName>
</protein>
<reference evidence="3 4" key="1">
    <citation type="submission" date="2019-11" db="EMBL/GenBank/DDBJ databases">
        <title>Novel species isolated from a subtropical stream in China.</title>
        <authorList>
            <person name="Lu H."/>
        </authorList>
    </citation>
    <scope>NUCLEOTIDE SEQUENCE [LARGE SCALE GENOMIC DNA]</scope>
    <source>
        <strain evidence="3 4">FT80W</strain>
    </source>
</reference>
<dbReference type="Gene3D" id="3.40.50.1820">
    <property type="entry name" value="alpha/beta hydrolase"/>
    <property type="match status" value="1"/>
</dbReference>
<dbReference type="RefSeq" id="WP_154375173.1">
    <property type="nucleotide sequence ID" value="NZ_WKJK01000004.1"/>
</dbReference>
<evidence type="ECO:0000259" key="2">
    <source>
        <dbReference type="Pfam" id="PF20434"/>
    </source>
</evidence>
<dbReference type="Proteomes" id="UP000433309">
    <property type="component" value="Unassembled WGS sequence"/>
</dbReference>
<dbReference type="Pfam" id="PF20434">
    <property type="entry name" value="BD-FAE"/>
    <property type="match status" value="1"/>
</dbReference>
<feature type="domain" description="BD-FAE-like" evidence="2">
    <location>
        <begin position="64"/>
        <end position="252"/>
    </location>
</feature>
<accession>A0A6I2L1B2</accession>
<sequence length="316" mass="33779">MTYASDTTINEKSVPAQNALDGRQVAALEPSIDIVSRPQPSASTRFRYGNASSQFAELRVPGGSGVYPVVVGIHGGWWRAGYGLETHSHLCHALTEAGYASWNIEYRRLGEPGCTWMETLEDVGSAIDYLARIADDYALDLSRVVTLGFSAGGQLAMWAAARPNLPRAHPLRTPAPLPIKAGVSLAGALDLARCAELGLSNNVVQEFLGGDVATVPHHYAYSSPIELLPLAIPQVLIHGTADSSVPHEISERYAAAASASRDSCELILLPTTGHFELIDPRSDAWDVVHRTVDKLTLSTASASEPYSPLSTPVQSN</sequence>
<name>A0A6I2L1B2_9BURK</name>
<proteinExistence type="predicted"/>
<dbReference type="AlphaFoldDB" id="A0A6I2L1B2"/>
<gene>
    <name evidence="3" type="ORF">GJ699_08700</name>
</gene>
<evidence type="ECO:0000313" key="3">
    <source>
        <dbReference type="EMBL" id="MRW90059.1"/>
    </source>
</evidence>
<comment type="caution">
    <text evidence="3">The sequence shown here is derived from an EMBL/GenBank/DDBJ whole genome shotgun (WGS) entry which is preliminary data.</text>
</comment>
<dbReference type="GO" id="GO:0016787">
    <property type="term" value="F:hydrolase activity"/>
    <property type="evidence" value="ECO:0007669"/>
    <property type="project" value="UniProtKB-KW"/>
</dbReference>
<dbReference type="InterPro" id="IPR049492">
    <property type="entry name" value="BD-FAE-like_dom"/>
</dbReference>
<keyword evidence="4" id="KW-1185">Reference proteome</keyword>
<evidence type="ECO:0000313" key="4">
    <source>
        <dbReference type="Proteomes" id="UP000433309"/>
    </source>
</evidence>
<evidence type="ECO:0000256" key="1">
    <source>
        <dbReference type="ARBA" id="ARBA00022801"/>
    </source>
</evidence>